<feature type="region of interest" description="Disordered" evidence="1">
    <location>
        <begin position="11"/>
        <end position="36"/>
    </location>
</feature>
<feature type="compositionally biased region" description="Gly residues" evidence="1">
    <location>
        <begin position="22"/>
        <end position="33"/>
    </location>
</feature>
<dbReference type="EMBL" id="PKLZ01000015">
    <property type="protein sequence ID" value="PLW81275.1"/>
    <property type="molecule type" value="Genomic_DNA"/>
</dbReference>
<proteinExistence type="predicted"/>
<organism evidence="2 3">
    <name type="scientific">Kineobactrum sediminis</name>
    <dbReference type="NCBI Taxonomy" id="1905677"/>
    <lineage>
        <taxon>Bacteria</taxon>
        <taxon>Pseudomonadati</taxon>
        <taxon>Pseudomonadota</taxon>
        <taxon>Gammaproteobacteria</taxon>
        <taxon>Cellvibrionales</taxon>
        <taxon>Halieaceae</taxon>
        <taxon>Kineobactrum</taxon>
    </lineage>
</organism>
<sequence>MLTYSGVGYAAKGGNPGPPPGGGGNGGGGGGGKPPATDVFAEMVIIDRDVNGVPITTLGVGPGDSPAQVPQPIMLGPKATAEVCPLWYEGSDPSDELIPVDSPSVYFALEIDAYRIPMVDGEIPEAYAGCTTEADLGRLSVARSPDSVLDQALMEMVTTLSEVDGEEGESITLDPAGRLVVNYMVDGVLVEKTIDAPSENLAAFQRVLEETVLYHADVNDGTPVELPGSPADAQGLLARTAPLLAAASDKFGHVGLDELIYVTRILAIGTDMNADARALFGAPWAGEYFNFSAFSYNRVATYSGDVCFLDVTSIEPGDTLPIDIAGQIVKRPVMEMVFDNEYFSGTNAYGYAQAVDDARAVILWTHEHPVQVELLHLCDLPK</sequence>
<reference evidence="3" key="1">
    <citation type="submission" date="2017-11" db="EMBL/GenBank/DDBJ databases">
        <title>The draft genome sequence of Chromatocurvus sp. F02.</title>
        <authorList>
            <person name="Du Z.-J."/>
            <person name="Chang Y.-Q."/>
        </authorList>
    </citation>
    <scope>NUCLEOTIDE SEQUENCE [LARGE SCALE GENOMIC DNA]</scope>
    <source>
        <strain evidence="3">F02</strain>
    </source>
</reference>
<comment type="caution">
    <text evidence="2">The sequence shown here is derived from an EMBL/GenBank/DDBJ whole genome shotgun (WGS) entry which is preliminary data.</text>
</comment>
<accession>A0A2N5XYQ8</accession>
<evidence type="ECO:0000256" key="1">
    <source>
        <dbReference type="SAM" id="MobiDB-lite"/>
    </source>
</evidence>
<dbReference type="Proteomes" id="UP000234845">
    <property type="component" value="Unassembled WGS sequence"/>
</dbReference>
<keyword evidence="3" id="KW-1185">Reference proteome</keyword>
<evidence type="ECO:0000313" key="2">
    <source>
        <dbReference type="EMBL" id="PLW81275.1"/>
    </source>
</evidence>
<dbReference type="AlphaFoldDB" id="A0A2N5XYQ8"/>
<gene>
    <name evidence="2" type="ORF">CWI75_16750</name>
</gene>
<name>A0A2N5XYQ8_9GAMM</name>
<protein>
    <submittedName>
        <fullName evidence="2">Uncharacterized protein</fullName>
    </submittedName>
</protein>
<evidence type="ECO:0000313" key="3">
    <source>
        <dbReference type="Proteomes" id="UP000234845"/>
    </source>
</evidence>